<keyword evidence="3" id="KW-1185">Reference proteome</keyword>
<evidence type="ECO:0000256" key="1">
    <source>
        <dbReference type="SAM" id="SignalP"/>
    </source>
</evidence>
<dbReference type="EMBL" id="CAUOFW020006436">
    <property type="protein sequence ID" value="CAK9174773.1"/>
    <property type="molecule type" value="Genomic_DNA"/>
</dbReference>
<feature type="signal peptide" evidence="1">
    <location>
        <begin position="1"/>
        <end position="28"/>
    </location>
</feature>
<reference evidence="2 3" key="1">
    <citation type="submission" date="2024-02" db="EMBL/GenBank/DDBJ databases">
        <authorList>
            <person name="Vignale AGUSTIN F."/>
            <person name="Sosa J E."/>
            <person name="Modenutti C."/>
        </authorList>
    </citation>
    <scope>NUCLEOTIDE SEQUENCE [LARGE SCALE GENOMIC DNA]</scope>
</reference>
<gene>
    <name evidence="2" type="ORF">ILEXP_LOCUS44536</name>
</gene>
<organism evidence="2 3">
    <name type="scientific">Ilex paraguariensis</name>
    <name type="common">yerba mate</name>
    <dbReference type="NCBI Taxonomy" id="185542"/>
    <lineage>
        <taxon>Eukaryota</taxon>
        <taxon>Viridiplantae</taxon>
        <taxon>Streptophyta</taxon>
        <taxon>Embryophyta</taxon>
        <taxon>Tracheophyta</taxon>
        <taxon>Spermatophyta</taxon>
        <taxon>Magnoliopsida</taxon>
        <taxon>eudicotyledons</taxon>
        <taxon>Gunneridae</taxon>
        <taxon>Pentapetalae</taxon>
        <taxon>asterids</taxon>
        <taxon>campanulids</taxon>
        <taxon>Aquifoliales</taxon>
        <taxon>Aquifoliaceae</taxon>
        <taxon>Ilex</taxon>
    </lineage>
</organism>
<dbReference type="Proteomes" id="UP001642360">
    <property type="component" value="Unassembled WGS sequence"/>
</dbReference>
<accession>A0ABC8TZ34</accession>
<proteinExistence type="predicted"/>
<evidence type="ECO:0000313" key="2">
    <source>
        <dbReference type="EMBL" id="CAK9174773.1"/>
    </source>
</evidence>
<evidence type="ECO:0000313" key="3">
    <source>
        <dbReference type="Proteomes" id="UP001642360"/>
    </source>
</evidence>
<sequence length="103" mass="11242">MAIQFIKPMMISLKLTVILGLCALLAMAELQRFEHQPKADGSLTVLVVGDWGRKGSYNQSEVAVQVLALPFNQDMTTKGIIVGLEHFVAQGGYNSTLDSIFSE</sequence>
<feature type="chain" id="PRO_5044865886" evidence="1">
    <location>
        <begin position="29"/>
        <end position="103"/>
    </location>
</feature>
<keyword evidence="1" id="KW-0732">Signal</keyword>
<comment type="caution">
    <text evidence="2">The sequence shown here is derived from an EMBL/GenBank/DDBJ whole genome shotgun (WGS) entry which is preliminary data.</text>
</comment>
<protein>
    <submittedName>
        <fullName evidence="2">Uncharacterized protein</fullName>
    </submittedName>
</protein>
<dbReference type="AlphaFoldDB" id="A0ABC8TZ34"/>
<name>A0ABC8TZ34_9AQUA</name>